<dbReference type="Gene3D" id="1.10.260.40">
    <property type="entry name" value="lambda repressor-like DNA-binding domains"/>
    <property type="match status" value="1"/>
</dbReference>
<organism evidence="2 3">
    <name type="scientific">Nonomuraea jiangxiensis</name>
    <dbReference type="NCBI Taxonomy" id="633440"/>
    <lineage>
        <taxon>Bacteria</taxon>
        <taxon>Bacillati</taxon>
        <taxon>Actinomycetota</taxon>
        <taxon>Actinomycetes</taxon>
        <taxon>Streptosporangiales</taxon>
        <taxon>Streptosporangiaceae</taxon>
        <taxon>Nonomuraea</taxon>
    </lineage>
</organism>
<dbReference type="InterPro" id="IPR001387">
    <property type="entry name" value="Cro/C1-type_HTH"/>
</dbReference>
<keyword evidence="3" id="KW-1185">Reference proteome</keyword>
<proteinExistence type="predicted"/>
<feature type="domain" description="HTH cro/C1-type" evidence="1">
    <location>
        <begin position="19"/>
        <end position="73"/>
    </location>
</feature>
<accession>A0A1G9L358</accession>
<dbReference type="STRING" id="633440.SAMN05421869_12778"/>
<evidence type="ECO:0000313" key="2">
    <source>
        <dbReference type="EMBL" id="SDL56438.1"/>
    </source>
</evidence>
<reference evidence="2 3" key="1">
    <citation type="submission" date="2016-10" db="EMBL/GenBank/DDBJ databases">
        <authorList>
            <person name="de Groot N.N."/>
        </authorList>
    </citation>
    <scope>NUCLEOTIDE SEQUENCE [LARGE SCALE GENOMIC DNA]</scope>
    <source>
        <strain evidence="2 3">CGMCC 4.6533</strain>
    </source>
</reference>
<evidence type="ECO:0000259" key="1">
    <source>
        <dbReference type="PROSITE" id="PS50943"/>
    </source>
</evidence>
<name>A0A1G9L358_9ACTN</name>
<dbReference type="CDD" id="cd00093">
    <property type="entry name" value="HTH_XRE"/>
    <property type="match status" value="1"/>
</dbReference>
<dbReference type="OrthoDB" id="5177725at2"/>
<dbReference type="EMBL" id="FNDJ01000027">
    <property type="protein sequence ID" value="SDL56438.1"/>
    <property type="molecule type" value="Genomic_DNA"/>
</dbReference>
<protein>
    <submittedName>
        <fullName evidence="2">Helix-turn-helix domain-containing protein</fullName>
    </submittedName>
</protein>
<dbReference type="PROSITE" id="PS50943">
    <property type="entry name" value="HTH_CROC1"/>
    <property type="match status" value="1"/>
</dbReference>
<gene>
    <name evidence="2" type="ORF">SAMN05421869_12778</name>
</gene>
<dbReference type="InterPro" id="IPR043917">
    <property type="entry name" value="DUF5753"/>
</dbReference>
<dbReference type="InterPro" id="IPR010982">
    <property type="entry name" value="Lambda_DNA-bd_dom_sf"/>
</dbReference>
<dbReference type="Pfam" id="PF19054">
    <property type="entry name" value="DUF5753"/>
    <property type="match status" value="1"/>
</dbReference>
<dbReference type="Pfam" id="PF13560">
    <property type="entry name" value="HTH_31"/>
    <property type="match status" value="1"/>
</dbReference>
<dbReference type="Proteomes" id="UP000199202">
    <property type="component" value="Unassembled WGS sequence"/>
</dbReference>
<dbReference type="AlphaFoldDB" id="A0A1G9L358"/>
<dbReference type="RefSeq" id="WP_090945192.1">
    <property type="nucleotide sequence ID" value="NZ_FNDJ01000027.1"/>
</dbReference>
<dbReference type="GO" id="GO:0003677">
    <property type="term" value="F:DNA binding"/>
    <property type="evidence" value="ECO:0007669"/>
    <property type="project" value="InterPro"/>
</dbReference>
<dbReference type="SUPFAM" id="SSF47413">
    <property type="entry name" value="lambda repressor-like DNA-binding domains"/>
    <property type="match status" value="1"/>
</dbReference>
<sequence length="287" mass="32987">MPSQQGSPTVRRLRLGQELRLLREKRKLTGAKAAGVLGWSASKVSRIEAAKTMPSADDIKAMAELYRTDPEKLEELFGLLRDAEQRGWWEDYEDTLPGEYTRFLGLEAEATYQRSWEPQIVPGLLQTEDYAREVILASSGIARITHSGVRSRVEARLDRQRRVLRRANPCALTVVLDESALTRRFGEPSVMREQMEHLLEISLLPQVSLHILTLDSLHPVNTSAFIHLKFRDFDDVVYLEQLYTAHFVEDLERVAGYETAFGHIRSEALDEDESRVLIQRKAMLWRR</sequence>
<evidence type="ECO:0000313" key="3">
    <source>
        <dbReference type="Proteomes" id="UP000199202"/>
    </source>
</evidence>
<dbReference type="SMART" id="SM00530">
    <property type="entry name" value="HTH_XRE"/>
    <property type="match status" value="1"/>
</dbReference>